<dbReference type="EMBL" id="JAPEVA010000103">
    <property type="protein sequence ID" value="KAJ4399655.1"/>
    <property type="molecule type" value="Genomic_DNA"/>
</dbReference>
<reference evidence="2" key="1">
    <citation type="submission" date="2022-10" db="EMBL/GenBank/DDBJ databases">
        <title>Tapping the CABI collections for fungal endophytes: first genome assemblies for Collariella, Neodidymelliopsis, Ascochyta clinopodiicola, Didymella pomorum, Didymosphaeria variabile, Neocosmospora piperis and Neocucurbitaria cava.</title>
        <authorList>
            <person name="Hill R."/>
        </authorList>
    </citation>
    <scope>NUCLEOTIDE SEQUENCE</scope>
    <source>
        <strain evidence="2">IMI 355091</strain>
    </source>
</reference>
<dbReference type="Gene3D" id="3.80.10.10">
    <property type="entry name" value="Ribonuclease Inhibitor"/>
    <property type="match status" value="1"/>
</dbReference>
<protein>
    <submittedName>
        <fullName evidence="2">Protein-lysine N-methyltransferase efm4</fullName>
    </submittedName>
</protein>
<feature type="domain" description="F-box" evidence="1">
    <location>
        <begin position="2"/>
        <end position="51"/>
    </location>
</feature>
<keyword evidence="3" id="KW-1185">Reference proteome</keyword>
<accession>A0A9W9D409</accession>
<dbReference type="InterPro" id="IPR001810">
    <property type="entry name" value="F-box_dom"/>
</dbReference>
<gene>
    <name evidence="2" type="primary">EFM4_1</name>
    <name evidence="2" type="ORF">N0V91_009308</name>
</gene>
<evidence type="ECO:0000259" key="1">
    <source>
        <dbReference type="PROSITE" id="PS50181"/>
    </source>
</evidence>
<sequence length="437" mass="49086">MTSPFERLPAEVFDIIAAYLDLPEYQTVRLSSQRLHLLSLSTFTKKYFTKIITTLGSPSLDRLVQVANHSHLSKLVTTLEIRLLNHRNYKDLGKIARIGIFPPPKRFPKVSCVRNQDIVQESTLYDDVLANRQTKCITERLTRGLRRLSNLTAIRFRAHDIEPLGWKTIAVPEGDEVFRSRCLRAVLDAICGSGITLSTFTMGKEKGSTLSKCANVPYPALQLPLEYMQRLRPSFEALTHLTLSVVASHNGHHRLPGWENGLSRFVSSAPGLTSLSLSLDRKVQVSQYGARVMRSLSDTTHLERLSRLQIFNTTVHESDLNKFVKTHAETLQVINVTNVCLLTGYWLTLLSAFKSVEKLETLRLSSIEGMGSPVVGVELAEDGQGAVRFRQREKERRKVMLDIARSGRDMRAMLDELVAGCNMNENVATMYAMSAVS</sequence>
<dbReference type="InterPro" id="IPR032675">
    <property type="entry name" value="LRR_dom_sf"/>
</dbReference>
<dbReference type="Proteomes" id="UP001140510">
    <property type="component" value="Unassembled WGS sequence"/>
</dbReference>
<dbReference type="PROSITE" id="PS50181">
    <property type="entry name" value="FBOX"/>
    <property type="match status" value="1"/>
</dbReference>
<evidence type="ECO:0000313" key="3">
    <source>
        <dbReference type="Proteomes" id="UP001140510"/>
    </source>
</evidence>
<organism evidence="2 3">
    <name type="scientific">Didymella pomorum</name>
    <dbReference type="NCBI Taxonomy" id="749634"/>
    <lineage>
        <taxon>Eukaryota</taxon>
        <taxon>Fungi</taxon>
        <taxon>Dikarya</taxon>
        <taxon>Ascomycota</taxon>
        <taxon>Pezizomycotina</taxon>
        <taxon>Dothideomycetes</taxon>
        <taxon>Pleosporomycetidae</taxon>
        <taxon>Pleosporales</taxon>
        <taxon>Pleosporineae</taxon>
        <taxon>Didymellaceae</taxon>
        <taxon>Didymella</taxon>
    </lineage>
</organism>
<dbReference type="OrthoDB" id="5279008at2759"/>
<comment type="caution">
    <text evidence="2">The sequence shown here is derived from an EMBL/GenBank/DDBJ whole genome shotgun (WGS) entry which is preliminary data.</text>
</comment>
<dbReference type="SUPFAM" id="SSF52047">
    <property type="entry name" value="RNI-like"/>
    <property type="match status" value="1"/>
</dbReference>
<proteinExistence type="predicted"/>
<dbReference type="AlphaFoldDB" id="A0A9W9D409"/>
<name>A0A9W9D409_9PLEO</name>
<evidence type="ECO:0000313" key="2">
    <source>
        <dbReference type="EMBL" id="KAJ4399655.1"/>
    </source>
</evidence>